<dbReference type="InterPro" id="IPR000850">
    <property type="entry name" value="Adenylat/UMP-CMP_kin"/>
</dbReference>
<evidence type="ECO:0000313" key="5">
    <source>
        <dbReference type="EMBL" id="KAK1658960.1"/>
    </source>
</evidence>
<sequence>LQNTEILTVISIVGRPGSGTGTQCHLLSQEFDLSHISTGDVLREEMERGEKSPRADIVRANIVRANIVRANIVRANIVRANMLAGTIGPIAITTAVLKDRVTKMMESGIRVFILDGFPRSIEQRTYFQTVIAPITSLLLLQCSPETSHRRLLPRGRFDDQAQGIRNRLVTFETITSLVVDEFRKHKRLTVIDAEQSVEEVYEKLVTIVTSVAELLH</sequence>
<dbReference type="GO" id="GO:0005524">
    <property type="term" value="F:ATP binding"/>
    <property type="evidence" value="ECO:0007669"/>
    <property type="project" value="InterPro"/>
</dbReference>
<comment type="caution">
    <text evidence="5">The sequence shown here is derived from an EMBL/GenBank/DDBJ whole genome shotgun (WGS) entry which is preliminary data.</text>
</comment>
<keyword evidence="5" id="KW-0378">Hydrolase</keyword>
<dbReference type="GO" id="GO:0006139">
    <property type="term" value="P:nucleobase-containing compound metabolic process"/>
    <property type="evidence" value="ECO:0007669"/>
    <property type="project" value="InterPro"/>
</dbReference>
<dbReference type="GeneID" id="85465306"/>
<dbReference type="RefSeq" id="XP_060423724.1">
    <property type="nucleotide sequence ID" value="XM_060580780.1"/>
</dbReference>
<dbReference type="InterPro" id="IPR027417">
    <property type="entry name" value="P-loop_NTPase"/>
</dbReference>
<keyword evidence="1 4" id="KW-0808">Transferase</keyword>
<reference evidence="5" key="1">
    <citation type="submission" date="2021-06" db="EMBL/GenBank/DDBJ databases">
        <title>Comparative genomics, transcriptomics and evolutionary studies reveal genomic signatures of adaptation to plant cell wall in hemibiotrophic fungi.</title>
        <authorList>
            <consortium name="DOE Joint Genome Institute"/>
            <person name="Baroncelli R."/>
            <person name="Diaz J.F."/>
            <person name="Benocci T."/>
            <person name="Peng M."/>
            <person name="Battaglia E."/>
            <person name="Haridas S."/>
            <person name="Andreopoulos W."/>
            <person name="Labutti K."/>
            <person name="Pangilinan J."/>
            <person name="Floch G.L."/>
            <person name="Makela M.R."/>
            <person name="Henrissat B."/>
            <person name="Grigoriev I.V."/>
            <person name="Crouch J.A."/>
            <person name="De Vries R.P."/>
            <person name="Sukno S.A."/>
            <person name="Thon M.R."/>
        </authorList>
    </citation>
    <scope>NUCLEOTIDE SEQUENCE</scope>
    <source>
        <strain evidence="5">CBS 193.32</strain>
    </source>
</reference>
<evidence type="ECO:0000256" key="1">
    <source>
        <dbReference type="ARBA" id="ARBA00022679"/>
    </source>
</evidence>
<dbReference type="HAMAP" id="MF_00235">
    <property type="entry name" value="Adenylate_kinase_Adk"/>
    <property type="match status" value="1"/>
</dbReference>
<dbReference type="AlphaFoldDB" id="A0AAJ0ADI0"/>
<evidence type="ECO:0000256" key="2">
    <source>
        <dbReference type="ARBA" id="ARBA00022741"/>
    </source>
</evidence>
<dbReference type="CDD" id="cd01428">
    <property type="entry name" value="ADK"/>
    <property type="match status" value="1"/>
</dbReference>
<comment type="similarity">
    <text evidence="4">Belongs to the adenylate kinase family.</text>
</comment>
<dbReference type="PROSITE" id="PS00113">
    <property type="entry name" value="ADENYLATE_KINASE"/>
    <property type="match status" value="1"/>
</dbReference>
<organism evidence="5 6">
    <name type="scientific">Colletotrichum godetiae</name>
    <dbReference type="NCBI Taxonomy" id="1209918"/>
    <lineage>
        <taxon>Eukaryota</taxon>
        <taxon>Fungi</taxon>
        <taxon>Dikarya</taxon>
        <taxon>Ascomycota</taxon>
        <taxon>Pezizomycotina</taxon>
        <taxon>Sordariomycetes</taxon>
        <taxon>Hypocreomycetidae</taxon>
        <taxon>Glomerellales</taxon>
        <taxon>Glomerellaceae</taxon>
        <taxon>Colletotrichum</taxon>
        <taxon>Colletotrichum acutatum species complex</taxon>
    </lineage>
</organism>
<keyword evidence="2" id="KW-0547">Nucleotide-binding</keyword>
<dbReference type="PRINTS" id="PR00094">
    <property type="entry name" value="ADENYLTKNASE"/>
</dbReference>
<dbReference type="InterPro" id="IPR033690">
    <property type="entry name" value="Adenylat_kinase_CS"/>
</dbReference>
<evidence type="ECO:0000313" key="6">
    <source>
        <dbReference type="Proteomes" id="UP001224890"/>
    </source>
</evidence>
<keyword evidence="6" id="KW-1185">Reference proteome</keyword>
<protein>
    <submittedName>
        <fullName evidence="5">P-loop containing nucleoside triphosphate hydrolase protein</fullName>
    </submittedName>
</protein>
<dbReference type="Gene3D" id="3.40.50.300">
    <property type="entry name" value="P-loop containing nucleotide triphosphate hydrolases"/>
    <property type="match status" value="1"/>
</dbReference>
<dbReference type="EMBL" id="JAHMHR010000066">
    <property type="protein sequence ID" value="KAK1658960.1"/>
    <property type="molecule type" value="Genomic_DNA"/>
</dbReference>
<dbReference type="Proteomes" id="UP001224890">
    <property type="component" value="Unassembled WGS sequence"/>
</dbReference>
<evidence type="ECO:0000256" key="4">
    <source>
        <dbReference type="RuleBase" id="RU003330"/>
    </source>
</evidence>
<dbReference type="GO" id="GO:0016787">
    <property type="term" value="F:hydrolase activity"/>
    <property type="evidence" value="ECO:0007669"/>
    <property type="project" value="UniProtKB-KW"/>
</dbReference>
<accession>A0AAJ0ADI0</accession>
<gene>
    <name evidence="5" type="ORF">BDP55DRAFT_757178</name>
</gene>
<evidence type="ECO:0000256" key="3">
    <source>
        <dbReference type="ARBA" id="ARBA00022777"/>
    </source>
</evidence>
<keyword evidence="3 4" id="KW-0418">Kinase</keyword>
<dbReference type="PANTHER" id="PTHR23359">
    <property type="entry name" value="NUCLEOTIDE KINASE"/>
    <property type="match status" value="1"/>
</dbReference>
<dbReference type="Pfam" id="PF00406">
    <property type="entry name" value="ADK"/>
    <property type="match status" value="1"/>
</dbReference>
<dbReference type="SUPFAM" id="SSF52540">
    <property type="entry name" value="P-loop containing nucleoside triphosphate hydrolases"/>
    <property type="match status" value="1"/>
</dbReference>
<proteinExistence type="inferred from homology"/>
<name>A0AAJ0ADI0_9PEZI</name>
<feature type="non-terminal residue" evidence="5">
    <location>
        <position position="1"/>
    </location>
</feature>
<dbReference type="GO" id="GO:0019205">
    <property type="term" value="F:nucleobase-containing compound kinase activity"/>
    <property type="evidence" value="ECO:0007669"/>
    <property type="project" value="InterPro"/>
</dbReference>